<dbReference type="GO" id="GO:0040029">
    <property type="term" value="P:epigenetic regulation of gene expression"/>
    <property type="evidence" value="ECO:0007669"/>
    <property type="project" value="TreeGrafter"/>
</dbReference>
<evidence type="ECO:0000313" key="4">
    <source>
        <dbReference type="Proteomes" id="UP001205843"/>
    </source>
</evidence>
<dbReference type="GO" id="GO:0005737">
    <property type="term" value="C:cytoplasm"/>
    <property type="evidence" value="ECO:0007669"/>
    <property type="project" value="TreeGrafter"/>
</dbReference>
<dbReference type="RefSeq" id="WP_253484992.1">
    <property type="nucleotide sequence ID" value="NZ_JALJXV010000013.1"/>
</dbReference>
<dbReference type="InterPro" id="IPR023801">
    <property type="entry name" value="His_deacetylse_dom"/>
</dbReference>
<dbReference type="AlphaFoldDB" id="A0AAE3KDN0"/>
<evidence type="ECO:0000256" key="1">
    <source>
        <dbReference type="ARBA" id="ARBA00005947"/>
    </source>
</evidence>
<dbReference type="Proteomes" id="UP001205843">
    <property type="component" value="Unassembled WGS sequence"/>
</dbReference>
<comment type="similarity">
    <text evidence="1">Belongs to the histone deacetylase family.</text>
</comment>
<dbReference type="PANTHER" id="PTHR10625:SF31">
    <property type="entry name" value="HISTONE DEACETYLASE DOMAIN-CONTAINING PROTEIN"/>
    <property type="match status" value="1"/>
</dbReference>
<dbReference type="InterPro" id="IPR000286">
    <property type="entry name" value="HDACs"/>
</dbReference>
<dbReference type="PANTHER" id="PTHR10625">
    <property type="entry name" value="HISTONE DEACETYLASE HDAC1-RELATED"/>
    <property type="match status" value="1"/>
</dbReference>
<dbReference type="GO" id="GO:0004407">
    <property type="term" value="F:histone deacetylase activity"/>
    <property type="evidence" value="ECO:0007669"/>
    <property type="project" value="TreeGrafter"/>
</dbReference>
<gene>
    <name evidence="3" type="ORF">J2T57_004220</name>
</gene>
<proteinExistence type="inferred from homology"/>
<dbReference type="Gene3D" id="3.40.800.20">
    <property type="entry name" value="Histone deacetylase domain"/>
    <property type="match status" value="1"/>
</dbReference>
<protein>
    <submittedName>
        <fullName evidence="3">Acetoin utilization deacetylase AcuC-like enzyme</fullName>
    </submittedName>
</protein>
<keyword evidence="4" id="KW-1185">Reference proteome</keyword>
<dbReference type="EMBL" id="JALJXV010000013">
    <property type="protein sequence ID" value="MCP1677046.1"/>
    <property type="molecule type" value="Genomic_DNA"/>
</dbReference>
<name>A0AAE3KDN0_9GAMM</name>
<accession>A0AAE3KDN0</accession>
<dbReference type="Pfam" id="PF00850">
    <property type="entry name" value="Hist_deacetyl"/>
    <property type="match status" value="1"/>
</dbReference>
<dbReference type="InterPro" id="IPR037138">
    <property type="entry name" value="His_deacetylse_dom_sf"/>
</dbReference>
<sequence length="362" mass="39111">MSVGIVWDERYAWHDAGRASNSPWAEPYPAFDRPESKRRLFALVEASGLMDHLVRIPARAASEAELGYFHTPDYIERIRALSEAGGGDAGEAAVFGPNGFDIARLAVGGCLEATSAVLSGRLDKAYALVRPCGHHAEPGRGRGFCLFGNTVIAIHHAQAVHGVKRIAVIDWDVHHGNGTQDAFYDSPDVLTISVHQDRYYPVDSGGSEEKGEGSGHGFNINVPLPPGSGHGAYVAAFERIVIPAIDQFAPELIIIACGFDAGMSDPLGRMLCYSETYREMTRQITALASKHCDGRVLICHEGGYSPTYVPFCGLAVLEELVAHRTAVDDPLAAWYARVGGQALQHHQETLIDAIAKGVQRSR</sequence>
<dbReference type="PRINTS" id="PR01270">
    <property type="entry name" value="HDASUPER"/>
</dbReference>
<dbReference type="SUPFAM" id="SSF52768">
    <property type="entry name" value="Arginase/deacetylase"/>
    <property type="match status" value="1"/>
</dbReference>
<comment type="caution">
    <text evidence="3">The sequence shown here is derived from an EMBL/GenBank/DDBJ whole genome shotgun (WGS) entry which is preliminary data.</text>
</comment>
<dbReference type="InterPro" id="IPR023696">
    <property type="entry name" value="Ureohydrolase_dom_sf"/>
</dbReference>
<reference evidence="3" key="1">
    <citation type="submission" date="2022-03" db="EMBL/GenBank/DDBJ databases">
        <title>Genomic Encyclopedia of Type Strains, Phase III (KMG-III): the genomes of soil and plant-associated and newly described type strains.</title>
        <authorList>
            <person name="Whitman W."/>
        </authorList>
    </citation>
    <scope>NUCLEOTIDE SEQUENCE</scope>
    <source>
        <strain evidence="3">ANL 6-2</strain>
    </source>
</reference>
<evidence type="ECO:0000259" key="2">
    <source>
        <dbReference type="Pfam" id="PF00850"/>
    </source>
</evidence>
<evidence type="ECO:0000313" key="3">
    <source>
        <dbReference type="EMBL" id="MCP1677046.1"/>
    </source>
</evidence>
<feature type="domain" description="Histone deacetylase" evidence="2">
    <location>
        <begin position="35"/>
        <end position="318"/>
    </location>
</feature>
<organism evidence="3 4">
    <name type="scientific">Natronocella acetinitrilica</name>
    <dbReference type="NCBI Taxonomy" id="414046"/>
    <lineage>
        <taxon>Bacteria</taxon>
        <taxon>Pseudomonadati</taxon>
        <taxon>Pseudomonadota</taxon>
        <taxon>Gammaproteobacteria</taxon>
        <taxon>Chromatiales</taxon>
        <taxon>Ectothiorhodospiraceae</taxon>
        <taxon>Natronocella</taxon>
    </lineage>
</organism>
<dbReference type="CDD" id="cd09996">
    <property type="entry name" value="HDAC_classII_1"/>
    <property type="match status" value="1"/>
</dbReference>